<keyword evidence="2" id="KW-0238">DNA-binding</keyword>
<proteinExistence type="predicted"/>
<reference evidence="5" key="1">
    <citation type="journal article" date="2014" name="Int. J. Syst. Evol. Microbiol.">
        <title>Complete genome sequence of Corynebacterium casei LMG S-19264T (=DSM 44701T), isolated from a smear-ripened cheese.</title>
        <authorList>
            <consortium name="US DOE Joint Genome Institute (JGI-PGF)"/>
            <person name="Walter F."/>
            <person name="Albersmeier A."/>
            <person name="Kalinowski J."/>
            <person name="Ruckert C."/>
        </authorList>
    </citation>
    <scope>NUCLEOTIDE SEQUENCE</scope>
    <source>
        <strain evidence="5">NBRC 101628</strain>
    </source>
</reference>
<evidence type="ECO:0000256" key="2">
    <source>
        <dbReference type="ARBA" id="ARBA00023125"/>
    </source>
</evidence>
<gene>
    <name evidence="5" type="ORF">GCM10007895_13620</name>
</gene>
<dbReference type="Pfam" id="PF12833">
    <property type="entry name" value="HTH_18"/>
    <property type="match status" value="1"/>
</dbReference>
<dbReference type="PANTHER" id="PTHR43280">
    <property type="entry name" value="ARAC-FAMILY TRANSCRIPTIONAL REGULATOR"/>
    <property type="match status" value="1"/>
</dbReference>
<dbReference type="Gene3D" id="1.10.10.60">
    <property type="entry name" value="Homeodomain-like"/>
    <property type="match status" value="1"/>
</dbReference>
<sequence length="327" mass="36522">MSQYVKFSYRTYSTLESFFDEEPFVDEVPTMIQLDPGTLKAERWRLDFDDLIIQKHGVNLAINVAPVYGDGWLRAGLFTGPVDQECSWQGVSIKPGTLFITPKGGGVFSIPAGYQDLTLILSYPLMDALGIEKPDTWLGSDNLHRCFYDIPEPMGDNLENLMDDLCQRYKLSSNSDWNAIIDPGHAAQIRIDLLRLLSDCLTRNVPNQTDSAPSKRFALVNRTIAHISALEDSELAKLSIDDLSNQVAASRKTLLRAFNDVLGINPSKYLNNVKLAKAHALINTGQHQITQVGLKFGYSKPGYFAEQYQLLYGELPSQTLKRAKSGQ</sequence>
<keyword evidence="6" id="KW-1185">Reference proteome</keyword>
<dbReference type="SUPFAM" id="SSF46689">
    <property type="entry name" value="Homeodomain-like"/>
    <property type="match status" value="1"/>
</dbReference>
<comment type="caution">
    <text evidence="5">The sequence shown here is derived from an EMBL/GenBank/DDBJ whole genome shotgun (WGS) entry which is preliminary data.</text>
</comment>
<keyword evidence="3" id="KW-0804">Transcription</keyword>
<reference evidence="5" key="2">
    <citation type="submission" date="2023-01" db="EMBL/GenBank/DDBJ databases">
        <title>Draft genome sequence of Paraferrimonas sedimenticola strain NBRC 101628.</title>
        <authorList>
            <person name="Sun Q."/>
            <person name="Mori K."/>
        </authorList>
    </citation>
    <scope>NUCLEOTIDE SEQUENCE</scope>
    <source>
        <strain evidence="5">NBRC 101628</strain>
    </source>
</reference>
<dbReference type="GO" id="GO:0043565">
    <property type="term" value="F:sequence-specific DNA binding"/>
    <property type="evidence" value="ECO:0007669"/>
    <property type="project" value="InterPro"/>
</dbReference>
<dbReference type="PROSITE" id="PS01124">
    <property type="entry name" value="HTH_ARAC_FAMILY_2"/>
    <property type="match status" value="1"/>
</dbReference>
<dbReference type="SMART" id="SM00342">
    <property type="entry name" value="HTH_ARAC"/>
    <property type="match status" value="1"/>
</dbReference>
<evidence type="ECO:0000256" key="3">
    <source>
        <dbReference type="ARBA" id="ARBA00023163"/>
    </source>
</evidence>
<dbReference type="GO" id="GO:0003700">
    <property type="term" value="F:DNA-binding transcription factor activity"/>
    <property type="evidence" value="ECO:0007669"/>
    <property type="project" value="InterPro"/>
</dbReference>
<evidence type="ECO:0000313" key="5">
    <source>
        <dbReference type="EMBL" id="GLP96056.1"/>
    </source>
</evidence>
<dbReference type="EMBL" id="BSNC01000004">
    <property type="protein sequence ID" value="GLP96056.1"/>
    <property type="molecule type" value="Genomic_DNA"/>
</dbReference>
<dbReference type="AlphaFoldDB" id="A0AA37VVH0"/>
<dbReference type="InterPro" id="IPR018060">
    <property type="entry name" value="HTH_AraC"/>
</dbReference>
<dbReference type="PROSITE" id="PS00041">
    <property type="entry name" value="HTH_ARAC_FAMILY_1"/>
    <property type="match status" value="1"/>
</dbReference>
<evidence type="ECO:0000259" key="4">
    <source>
        <dbReference type="PROSITE" id="PS01124"/>
    </source>
</evidence>
<organism evidence="5 6">
    <name type="scientific">Paraferrimonas sedimenticola</name>
    <dbReference type="NCBI Taxonomy" id="375674"/>
    <lineage>
        <taxon>Bacteria</taxon>
        <taxon>Pseudomonadati</taxon>
        <taxon>Pseudomonadota</taxon>
        <taxon>Gammaproteobacteria</taxon>
        <taxon>Alteromonadales</taxon>
        <taxon>Ferrimonadaceae</taxon>
        <taxon>Paraferrimonas</taxon>
    </lineage>
</organism>
<dbReference type="PANTHER" id="PTHR43280:SF28">
    <property type="entry name" value="HTH-TYPE TRANSCRIPTIONAL ACTIVATOR RHAS"/>
    <property type="match status" value="1"/>
</dbReference>
<keyword evidence="1" id="KW-0805">Transcription regulation</keyword>
<dbReference type="Proteomes" id="UP001161422">
    <property type="component" value="Unassembled WGS sequence"/>
</dbReference>
<dbReference type="RefSeq" id="WP_095506942.1">
    <property type="nucleotide sequence ID" value="NZ_BSNC01000004.1"/>
</dbReference>
<dbReference type="InterPro" id="IPR018062">
    <property type="entry name" value="HTH_AraC-typ_CS"/>
</dbReference>
<name>A0AA37VVH0_9GAMM</name>
<feature type="domain" description="HTH araC/xylS-type" evidence="4">
    <location>
        <begin position="221"/>
        <end position="322"/>
    </location>
</feature>
<protein>
    <recommendedName>
        <fullName evidence="4">HTH araC/xylS-type domain-containing protein</fullName>
    </recommendedName>
</protein>
<accession>A0AA37VVH0</accession>
<evidence type="ECO:0000256" key="1">
    <source>
        <dbReference type="ARBA" id="ARBA00023015"/>
    </source>
</evidence>
<dbReference type="InterPro" id="IPR009057">
    <property type="entry name" value="Homeodomain-like_sf"/>
</dbReference>
<evidence type="ECO:0000313" key="6">
    <source>
        <dbReference type="Proteomes" id="UP001161422"/>
    </source>
</evidence>